<dbReference type="AlphaFoldDB" id="A0A5D3E6B9"/>
<dbReference type="PANTHER" id="PTHR43520">
    <property type="entry name" value="ATP7, ISOFORM B"/>
    <property type="match status" value="1"/>
</dbReference>
<dbReference type="Proteomes" id="UP000321947">
    <property type="component" value="Unassembled WGS sequence"/>
</dbReference>
<sequence>MVGDGINDAAALATADIGIAMGGGVGAASEVSPIVLMGNRLSQRALSSREDGERCVERDLTESLPDGSIDHTLLSSNFVTLLEERSSIDWKFGIPSSFSSLQITIDQDLWLCPNGQQLNPSR</sequence>
<dbReference type="PANTHER" id="PTHR43520:SF22">
    <property type="entry name" value="COPPER-TRANSPORTING ATPASE PAA1, CHLOROPLASTIC"/>
    <property type="match status" value="1"/>
</dbReference>
<keyword evidence="1" id="KW-1278">Translocase</keyword>
<dbReference type="InterPro" id="IPR023214">
    <property type="entry name" value="HAD_sf"/>
</dbReference>
<evidence type="ECO:0000313" key="2">
    <source>
        <dbReference type="EMBL" id="TYK31677.1"/>
    </source>
</evidence>
<dbReference type="GO" id="GO:0055070">
    <property type="term" value="P:copper ion homeostasis"/>
    <property type="evidence" value="ECO:0007669"/>
    <property type="project" value="TreeGrafter"/>
</dbReference>
<dbReference type="GO" id="GO:0043682">
    <property type="term" value="F:P-type divalent copper transporter activity"/>
    <property type="evidence" value="ECO:0007669"/>
    <property type="project" value="TreeGrafter"/>
</dbReference>
<dbReference type="EMBL" id="SSTD01000026">
    <property type="protein sequence ID" value="TYK31677.1"/>
    <property type="molecule type" value="Genomic_DNA"/>
</dbReference>
<dbReference type="InterPro" id="IPR036412">
    <property type="entry name" value="HAD-like_sf"/>
</dbReference>
<reference evidence="2 3" key="1">
    <citation type="submission" date="2019-08" db="EMBL/GenBank/DDBJ databases">
        <title>Draft genome sequences of two oriental melons (Cucumis melo L. var makuwa).</title>
        <authorList>
            <person name="Kwon S.-Y."/>
        </authorList>
    </citation>
    <scope>NUCLEOTIDE SEQUENCE [LARGE SCALE GENOMIC DNA]</scope>
    <source>
        <strain evidence="3">cv. Chang Bougi</strain>
        <tissue evidence="2">Leaf</tissue>
    </source>
</reference>
<proteinExistence type="predicted"/>
<comment type="caution">
    <text evidence="2">The sequence shown here is derived from an EMBL/GenBank/DDBJ whole genome shotgun (WGS) entry which is preliminary data.</text>
</comment>
<gene>
    <name evidence="2" type="ORF">E5676_scaffold398G00410</name>
</gene>
<dbReference type="Gene3D" id="3.40.50.1000">
    <property type="entry name" value="HAD superfamily/HAD-like"/>
    <property type="match status" value="1"/>
</dbReference>
<dbReference type="SUPFAM" id="SSF56784">
    <property type="entry name" value="HAD-like"/>
    <property type="match status" value="1"/>
</dbReference>
<dbReference type="GO" id="GO:0016020">
    <property type="term" value="C:membrane"/>
    <property type="evidence" value="ECO:0007669"/>
    <property type="project" value="TreeGrafter"/>
</dbReference>
<organism evidence="2 3">
    <name type="scientific">Cucumis melo var. makuwa</name>
    <name type="common">Oriental melon</name>
    <dbReference type="NCBI Taxonomy" id="1194695"/>
    <lineage>
        <taxon>Eukaryota</taxon>
        <taxon>Viridiplantae</taxon>
        <taxon>Streptophyta</taxon>
        <taxon>Embryophyta</taxon>
        <taxon>Tracheophyta</taxon>
        <taxon>Spermatophyta</taxon>
        <taxon>Magnoliopsida</taxon>
        <taxon>eudicotyledons</taxon>
        <taxon>Gunneridae</taxon>
        <taxon>Pentapetalae</taxon>
        <taxon>rosids</taxon>
        <taxon>fabids</taxon>
        <taxon>Cucurbitales</taxon>
        <taxon>Cucurbitaceae</taxon>
        <taxon>Benincaseae</taxon>
        <taxon>Cucumis</taxon>
    </lineage>
</organism>
<dbReference type="GO" id="GO:0005507">
    <property type="term" value="F:copper ion binding"/>
    <property type="evidence" value="ECO:0007669"/>
    <property type="project" value="TreeGrafter"/>
</dbReference>
<protein>
    <submittedName>
        <fullName evidence="2">Copper-transporting ATPase PAA1</fullName>
    </submittedName>
</protein>
<evidence type="ECO:0000256" key="1">
    <source>
        <dbReference type="ARBA" id="ARBA00022967"/>
    </source>
</evidence>
<accession>A0A5D3E6B9</accession>
<dbReference type="PRINTS" id="PR00119">
    <property type="entry name" value="CATATPASE"/>
</dbReference>
<name>A0A5D3E6B9_CUCMM</name>
<evidence type="ECO:0000313" key="3">
    <source>
        <dbReference type="Proteomes" id="UP000321947"/>
    </source>
</evidence>